<proteinExistence type="predicted"/>
<name>A0ABR8RNS1_9CELL</name>
<sequence>MNLDRASSPFLTPGEVAAIFRVDARTVARWADSGLLTSIRTPGGQRRYPRTEIIRLASENGDAPENPYASTFRAAPTPP</sequence>
<dbReference type="PROSITE" id="PS50937">
    <property type="entry name" value="HTH_MERR_2"/>
    <property type="match status" value="1"/>
</dbReference>
<feature type="domain" description="HTH merR-type" evidence="2">
    <location>
        <begin position="10"/>
        <end position="57"/>
    </location>
</feature>
<dbReference type="Proteomes" id="UP000641803">
    <property type="component" value="Unassembled WGS sequence"/>
</dbReference>
<reference evidence="3 4" key="1">
    <citation type="submission" date="2020-08" db="EMBL/GenBank/DDBJ databases">
        <title>A Genomic Blueprint of the Chicken Gut Microbiome.</title>
        <authorList>
            <person name="Gilroy R."/>
            <person name="Ravi A."/>
            <person name="Getino M."/>
            <person name="Pursley I."/>
            <person name="Horton D.L."/>
            <person name="Alikhan N.-F."/>
            <person name="Baker D."/>
            <person name="Gharbi K."/>
            <person name="Hall N."/>
            <person name="Watson M."/>
            <person name="Adriaenssens E.M."/>
            <person name="Foster-Nyarko E."/>
            <person name="Jarju S."/>
            <person name="Secka A."/>
            <person name="Antonio M."/>
            <person name="Oren A."/>
            <person name="Chaudhuri R."/>
            <person name="La Ragione R.M."/>
            <person name="Hildebrand F."/>
            <person name="Pallen M.J."/>
        </authorList>
    </citation>
    <scope>NUCLEOTIDE SEQUENCE [LARGE SCALE GENOMIC DNA]</scope>
    <source>
        <strain evidence="3 4">Sa4CUA1</strain>
    </source>
</reference>
<evidence type="ECO:0000259" key="2">
    <source>
        <dbReference type="PROSITE" id="PS50937"/>
    </source>
</evidence>
<dbReference type="InterPro" id="IPR009061">
    <property type="entry name" value="DNA-bd_dom_put_sf"/>
</dbReference>
<dbReference type="SUPFAM" id="SSF46955">
    <property type="entry name" value="Putative DNA-binding domain"/>
    <property type="match status" value="1"/>
</dbReference>
<protein>
    <submittedName>
        <fullName evidence="3">BldC family transcriptional regulator</fullName>
    </submittedName>
</protein>
<dbReference type="InterPro" id="IPR048048">
    <property type="entry name" value="BldC-like"/>
</dbReference>
<gene>
    <name evidence="3" type="ORF">H9652_03010</name>
</gene>
<accession>A0ABR8RNS1</accession>
<feature type="region of interest" description="Disordered" evidence="1">
    <location>
        <begin position="59"/>
        <end position="79"/>
    </location>
</feature>
<dbReference type="EMBL" id="JACSQQ010000004">
    <property type="protein sequence ID" value="MBD7949379.1"/>
    <property type="molecule type" value="Genomic_DNA"/>
</dbReference>
<dbReference type="Gene3D" id="1.10.1660.10">
    <property type="match status" value="1"/>
</dbReference>
<dbReference type="InterPro" id="IPR041657">
    <property type="entry name" value="HTH_17"/>
</dbReference>
<organism evidence="3 4">
    <name type="scientific">Oerskovia rustica</name>
    <dbReference type="NCBI Taxonomy" id="2762237"/>
    <lineage>
        <taxon>Bacteria</taxon>
        <taxon>Bacillati</taxon>
        <taxon>Actinomycetota</taxon>
        <taxon>Actinomycetes</taxon>
        <taxon>Micrococcales</taxon>
        <taxon>Cellulomonadaceae</taxon>
        <taxon>Oerskovia</taxon>
    </lineage>
</organism>
<dbReference type="CDD" id="cd04762">
    <property type="entry name" value="HTH_MerR-trunc"/>
    <property type="match status" value="1"/>
</dbReference>
<dbReference type="InterPro" id="IPR000551">
    <property type="entry name" value="MerR-type_HTH_dom"/>
</dbReference>
<dbReference type="Pfam" id="PF12728">
    <property type="entry name" value="HTH_17"/>
    <property type="match status" value="1"/>
</dbReference>
<evidence type="ECO:0000313" key="3">
    <source>
        <dbReference type="EMBL" id="MBD7949379.1"/>
    </source>
</evidence>
<dbReference type="RefSeq" id="WP_191794936.1">
    <property type="nucleotide sequence ID" value="NZ_JACSQQ010000004.1"/>
</dbReference>
<keyword evidence="4" id="KW-1185">Reference proteome</keyword>
<dbReference type="NCBIfam" id="NF033787">
    <property type="entry name" value="HTH_BldC"/>
    <property type="match status" value="1"/>
</dbReference>
<comment type="caution">
    <text evidence="3">The sequence shown here is derived from an EMBL/GenBank/DDBJ whole genome shotgun (WGS) entry which is preliminary data.</text>
</comment>
<evidence type="ECO:0000256" key="1">
    <source>
        <dbReference type="SAM" id="MobiDB-lite"/>
    </source>
</evidence>
<evidence type="ECO:0000313" key="4">
    <source>
        <dbReference type="Proteomes" id="UP000641803"/>
    </source>
</evidence>